<sequence length="139" mass="15380">MLTSSSNECTHLCTAHCTDARPQPPQSPCIDLLSNNFAPRDRDDSQIHEIRNSIQSAEAGLAQLQATIARLTSQHAALQEFVDSHRGVACGLRRFPNEILFEIFSHCIHPTLPPCHALSSVIRVCTRWRAVALASPSLW</sequence>
<organism evidence="3 4">
    <name type="scientific">Mycena pura</name>
    <dbReference type="NCBI Taxonomy" id="153505"/>
    <lineage>
        <taxon>Eukaryota</taxon>
        <taxon>Fungi</taxon>
        <taxon>Dikarya</taxon>
        <taxon>Basidiomycota</taxon>
        <taxon>Agaricomycotina</taxon>
        <taxon>Agaricomycetes</taxon>
        <taxon>Agaricomycetidae</taxon>
        <taxon>Agaricales</taxon>
        <taxon>Marasmiineae</taxon>
        <taxon>Mycenaceae</taxon>
        <taxon>Mycena</taxon>
    </lineage>
</organism>
<protein>
    <recommendedName>
        <fullName evidence="2">F-box domain-containing protein</fullName>
    </recommendedName>
</protein>
<dbReference type="InterPro" id="IPR036047">
    <property type="entry name" value="F-box-like_dom_sf"/>
</dbReference>
<name>A0AAD6UT35_9AGAR</name>
<evidence type="ECO:0000256" key="1">
    <source>
        <dbReference type="SAM" id="Coils"/>
    </source>
</evidence>
<dbReference type="SUPFAM" id="SSF81383">
    <property type="entry name" value="F-box domain"/>
    <property type="match status" value="1"/>
</dbReference>
<reference evidence="3" key="1">
    <citation type="submission" date="2023-03" db="EMBL/GenBank/DDBJ databases">
        <title>Massive genome expansion in bonnet fungi (Mycena s.s.) driven by repeated elements and novel gene families across ecological guilds.</title>
        <authorList>
            <consortium name="Lawrence Berkeley National Laboratory"/>
            <person name="Harder C.B."/>
            <person name="Miyauchi S."/>
            <person name="Viragh M."/>
            <person name="Kuo A."/>
            <person name="Thoen E."/>
            <person name="Andreopoulos B."/>
            <person name="Lu D."/>
            <person name="Skrede I."/>
            <person name="Drula E."/>
            <person name="Henrissat B."/>
            <person name="Morin E."/>
            <person name="Kohler A."/>
            <person name="Barry K."/>
            <person name="LaButti K."/>
            <person name="Morin E."/>
            <person name="Salamov A."/>
            <person name="Lipzen A."/>
            <person name="Mereny Z."/>
            <person name="Hegedus B."/>
            <person name="Baldrian P."/>
            <person name="Stursova M."/>
            <person name="Weitz H."/>
            <person name="Taylor A."/>
            <person name="Grigoriev I.V."/>
            <person name="Nagy L.G."/>
            <person name="Martin F."/>
            <person name="Kauserud H."/>
        </authorList>
    </citation>
    <scope>NUCLEOTIDE SEQUENCE</scope>
    <source>
        <strain evidence="3">9144</strain>
    </source>
</reference>
<keyword evidence="1" id="KW-0175">Coiled coil</keyword>
<keyword evidence="4" id="KW-1185">Reference proteome</keyword>
<dbReference type="EMBL" id="JARJCW010000103">
    <property type="protein sequence ID" value="KAJ7193914.1"/>
    <property type="molecule type" value="Genomic_DNA"/>
</dbReference>
<dbReference type="Pfam" id="PF12937">
    <property type="entry name" value="F-box-like"/>
    <property type="match status" value="1"/>
</dbReference>
<dbReference type="Proteomes" id="UP001219525">
    <property type="component" value="Unassembled WGS sequence"/>
</dbReference>
<accession>A0AAD6UT35</accession>
<evidence type="ECO:0000313" key="4">
    <source>
        <dbReference type="Proteomes" id="UP001219525"/>
    </source>
</evidence>
<gene>
    <name evidence="3" type="ORF">GGX14DRAFT_378418</name>
</gene>
<feature type="coiled-coil region" evidence="1">
    <location>
        <begin position="47"/>
        <end position="81"/>
    </location>
</feature>
<comment type="caution">
    <text evidence="3">The sequence shown here is derived from an EMBL/GenBank/DDBJ whole genome shotgun (WGS) entry which is preliminary data.</text>
</comment>
<evidence type="ECO:0000313" key="3">
    <source>
        <dbReference type="EMBL" id="KAJ7193914.1"/>
    </source>
</evidence>
<dbReference type="AlphaFoldDB" id="A0AAD6UT35"/>
<evidence type="ECO:0000259" key="2">
    <source>
        <dbReference type="Pfam" id="PF12937"/>
    </source>
</evidence>
<feature type="non-terminal residue" evidence="3">
    <location>
        <position position="139"/>
    </location>
</feature>
<proteinExistence type="predicted"/>
<dbReference type="Gene3D" id="1.20.1280.50">
    <property type="match status" value="1"/>
</dbReference>
<feature type="domain" description="F-box" evidence="2">
    <location>
        <begin position="96"/>
        <end position="139"/>
    </location>
</feature>
<dbReference type="InterPro" id="IPR001810">
    <property type="entry name" value="F-box_dom"/>
</dbReference>